<dbReference type="SMART" id="SM00865">
    <property type="entry name" value="Tubulin_C"/>
    <property type="match status" value="1"/>
</dbReference>
<sequence length="420" mass="44010">MLKLSLLTMALAPSFSWRALIAPGHSTAQSRFTSLRMDEGMDLPVDLEEVTLAPAGPGMSPCTIKVIGVGGGGGNTLNRMVQEGPGVERSTFLEYVACNTDVQALSASLADTTIQLGKNQARGLGAGGVPAVGRASAIDAAAEIEALVRGTDMVFVTAGMGGGTGSGAAPVVAELAKQAGCLTVGIVTKPFVFEGRKRMNQALDAIEELQSHVDILIVVSNDKLLEIVPDGVPLQEAFSMADEILRQGITGISDIVVKPGLINVDFADVRSVMTDAGPALMGIGRGFGKTRARDAALAAVSSPLLDFPIERAKGVVFTITGNSDMSLQEVNDVASVISNICADDANIIFGTSVDEDYGDEIAVTVVATSFEMPVEPKQETRRVVPPPAPDEATYGKFRVSSSPPPKQEPPARPRKFWSRF</sequence>
<name>A0AB34KD90_PRYPA</name>
<evidence type="ECO:0000259" key="6">
    <source>
        <dbReference type="SMART" id="SM00864"/>
    </source>
</evidence>
<evidence type="ECO:0000256" key="3">
    <source>
        <dbReference type="ARBA" id="ARBA00023134"/>
    </source>
</evidence>
<dbReference type="GO" id="GO:0051301">
    <property type="term" value="P:cell division"/>
    <property type="evidence" value="ECO:0007669"/>
    <property type="project" value="TreeGrafter"/>
</dbReference>
<evidence type="ECO:0000313" key="8">
    <source>
        <dbReference type="EMBL" id="KAL1530484.1"/>
    </source>
</evidence>
<dbReference type="PANTHER" id="PTHR30314:SF3">
    <property type="entry name" value="MITOCHONDRIAL DIVISION PROTEIN FSZA"/>
    <property type="match status" value="1"/>
</dbReference>
<evidence type="ECO:0008006" key="10">
    <source>
        <dbReference type="Google" id="ProtNLM"/>
    </source>
</evidence>
<feature type="region of interest" description="Disordered" evidence="4">
    <location>
        <begin position="375"/>
        <end position="420"/>
    </location>
</feature>
<keyword evidence="2" id="KW-0547">Nucleotide-binding</keyword>
<dbReference type="GO" id="GO:0005737">
    <property type="term" value="C:cytoplasm"/>
    <property type="evidence" value="ECO:0007669"/>
    <property type="project" value="TreeGrafter"/>
</dbReference>
<dbReference type="InterPro" id="IPR003008">
    <property type="entry name" value="Tubulin_FtsZ_GTPase"/>
</dbReference>
<dbReference type="PROSITE" id="PS00227">
    <property type="entry name" value="TUBULIN"/>
    <property type="match status" value="1"/>
</dbReference>
<dbReference type="InterPro" id="IPR024757">
    <property type="entry name" value="FtsZ_C"/>
</dbReference>
<dbReference type="PROSITE" id="PS01135">
    <property type="entry name" value="FTSZ_2"/>
    <property type="match status" value="1"/>
</dbReference>
<dbReference type="GO" id="GO:0048285">
    <property type="term" value="P:organelle fission"/>
    <property type="evidence" value="ECO:0007669"/>
    <property type="project" value="TreeGrafter"/>
</dbReference>
<dbReference type="InterPro" id="IPR000158">
    <property type="entry name" value="Cell_div_FtsZ"/>
</dbReference>
<dbReference type="PANTHER" id="PTHR30314">
    <property type="entry name" value="CELL DIVISION PROTEIN FTSZ-RELATED"/>
    <property type="match status" value="1"/>
</dbReference>
<reference evidence="8 9" key="1">
    <citation type="journal article" date="2024" name="Science">
        <title>Giant polyketide synthase enzymes in the biosynthesis of giant marine polyether toxins.</title>
        <authorList>
            <person name="Fallon T.R."/>
            <person name="Shende V.V."/>
            <person name="Wierzbicki I.H."/>
            <person name="Pendleton A.L."/>
            <person name="Watervoot N.F."/>
            <person name="Auber R.P."/>
            <person name="Gonzalez D.J."/>
            <person name="Wisecaver J.H."/>
            <person name="Moore B.S."/>
        </authorList>
    </citation>
    <scope>NUCLEOTIDE SEQUENCE [LARGE SCALE GENOMIC DNA]</scope>
    <source>
        <strain evidence="8 9">12B1</strain>
    </source>
</reference>
<dbReference type="FunFam" id="3.40.50.1440:FF:000001">
    <property type="entry name" value="Cell division protein FtsZ"/>
    <property type="match status" value="1"/>
</dbReference>
<dbReference type="PRINTS" id="PR00423">
    <property type="entry name" value="CELLDVISFTSZ"/>
</dbReference>
<dbReference type="AlphaFoldDB" id="A0AB34KD90"/>
<feature type="domain" description="Tubulin/FtsZ 2-layer sandwich" evidence="7">
    <location>
        <begin position="262"/>
        <end position="379"/>
    </location>
</feature>
<feature type="signal peptide" evidence="5">
    <location>
        <begin position="1"/>
        <end position="16"/>
    </location>
</feature>
<comment type="caution">
    <text evidence="8">The sequence shown here is derived from an EMBL/GenBank/DDBJ whole genome shotgun (WGS) entry which is preliminary data.</text>
</comment>
<comment type="similarity">
    <text evidence="1">Belongs to the FtsZ family.</text>
</comment>
<dbReference type="InterPro" id="IPR045061">
    <property type="entry name" value="FtsZ/CetZ"/>
</dbReference>
<evidence type="ECO:0000256" key="5">
    <source>
        <dbReference type="SAM" id="SignalP"/>
    </source>
</evidence>
<evidence type="ECO:0000256" key="1">
    <source>
        <dbReference type="ARBA" id="ARBA00009690"/>
    </source>
</evidence>
<dbReference type="CDD" id="cd02201">
    <property type="entry name" value="FtsZ_type1"/>
    <property type="match status" value="1"/>
</dbReference>
<feature type="domain" description="Tubulin/FtsZ GTPase" evidence="6">
    <location>
        <begin position="63"/>
        <end position="260"/>
    </location>
</feature>
<accession>A0AB34KD90</accession>
<evidence type="ECO:0000256" key="4">
    <source>
        <dbReference type="SAM" id="MobiDB-lite"/>
    </source>
</evidence>
<dbReference type="GO" id="GO:0007017">
    <property type="term" value="P:microtubule-based process"/>
    <property type="evidence" value="ECO:0007669"/>
    <property type="project" value="InterPro"/>
</dbReference>
<keyword evidence="9" id="KW-1185">Reference proteome</keyword>
<organism evidence="8 9">
    <name type="scientific">Prymnesium parvum</name>
    <name type="common">Toxic golden alga</name>
    <dbReference type="NCBI Taxonomy" id="97485"/>
    <lineage>
        <taxon>Eukaryota</taxon>
        <taxon>Haptista</taxon>
        <taxon>Haptophyta</taxon>
        <taxon>Prymnesiophyceae</taxon>
        <taxon>Prymnesiales</taxon>
        <taxon>Prymnesiaceae</taxon>
        <taxon>Prymnesium</taxon>
    </lineage>
</organism>
<keyword evidence="3" id="KW-0342">GTP-binding</keyword>
<dbReference type="SMART" id="SM00864">
    <property type="entry name" value="Tubulin"/>
    <property type="match status" value="1"/>
</dbReference>
<dbReference type="InterPro" id="IPR017975">
    <property type="entry name" value="Tubulin_CS"/>
</dbReference>
<dbReference type="InterPro" id="IPR018316">
    <property type="entry name" value="Tubulin/FtsZ_2-layer-sand-dom"/>
</dbReference>
<dbReference type="GO" id="GO:0003924">
    <property type="term" value="F:GTPase activity"/>
    <property type="evidence" value="ECO:0007669"/>
    <property type="project" value="InterPro"/>
</dbReference>
<dbReference type="InterPro" id="IPR036525">
    <property type="entry name" value="Tubulin/FtsZ_GTPase_sf"/>
</dbReference>
<dbReference type="InterPro" id="IPR037103">
    <property type="entry name" value="Tubulin/FtsZ-like_C"/>
</dbReference>
<dbReference type="Proteomes" id="UP001515480">
    <property type="component" value="Unassembled WGS sequence"/>
</dbReference>
<gene>
    <name evidence="8" type="ORF">AB1Y20_001386</name>
</gene>
<feature type="chain" id="PRO_5044306206" description="Plastid division protein FtsZ" evidence="5">
    <location>
        <begin position="17"/>
        <end position="420"/>
    </location>
</feature>
<protein>
    <recommendedName>
        <fullName evidence="10">Plastid division protein FtsZ</fullName>
    </recommendedName>
</protein>
<dbReference type="Gene3D" id="3.40.50.1440">
    <property type="entry name" value="Tubulin/FtsZ, GTPase domain"/>
    <property type="match status" value="1"/>
</dbReference>
<dbReference type="Pfam" id="PF12327">
    <property type="entry name" value="FtsZ_C"/>
    <property type="match status" value="1"/>
</dbReference>
<evidence type="ECO:0000313" key="9">
    <source>
        <dbReference type="Proteomes" id="UP001515480"/>
    </source>
</evidence>
<proteinExistence type="inferred from homology"/>
<evidence type="ECO:0000256" key="2">
    <source>
        <dbReference type="ARBA" id="ARBA00022741"/>
    </source>
</evidence>
<dbReference type="HAMAP" id="MF_00909">
    <property type="entry name" value="FtsZ"/>
    <property type="match status" value="1"/>
</dbReference>
<dbReference type="GO" id="GO:0032153">
    <property type="term" value="C:cell division site"/>
    <property type="evidence" value="ECO:0007669"/>
    <property type="project" value="TreeGrafter"/>
</dbReference>
<dbReference type="NCBIfam" id="TIGR00065">
    <property type="entry name" value="ftsZ"/>
    <property type="match status" value="1"/>
</dbReference>
<dbReference type="Gene3D" id="3.30.1330.20">
    <property type="entry name" value="Tubulin/FtsZ, C-terminal domain"/>
    <property type="match status" value="1"/>
</dbReference>
<dbReference type="InterPro" id="IPR020805">
    <property type="entry name" value="Cell_div_FtsZ_CS"/>
</dbReference>
<dbReference type="InterPro" id="IPR008280">
    <property type="entry name" value="Tub_FtsZ_C"/>
</dbReference>
<dbReference type="SUPFAM" id="SSF55307">
    <property type="entry name" value="Tubulin C-terminal domain-like"/>
    <property type="match status" value="1"/>
</dbReference>
<dbReference type="Pfam" id="PF00091">
    <property type="entry name" value="Tubulin"/>
    <property type="match status" value="1"/>
</dbReference>
<evidence type="ECO:0000259" key="7">
    <source>
        <dbReference type="SMART" id="SM00865"/>
    </source>
</evidence>
<dbReference type="GO" id="GO:0005525">
    <property type="term" value="F:GTP binding"/>
    <property type="evidence" value="ECO:0007669"/>
    <property type="project" value="UniProtKB-KW"/>
</dbReference>
<keyword evidence="5" id="KW-0732">Signal</keyword>
<dbReference type="SUPFAM" id="SSF52490">
    <property type="entry name" value="Tubulin nucleotide-binding domain-like"/>
    <property type="match status" value="1"/>
</dbReference>
<dbReference type="EMBL" id="JBGBPQ010000001">
    <property type="protein sequence ID" value="KAL1530484.1"/>
    <property type="molecule type" value="Genomic_DNA"/>
</dbReference>
<dbReference type="PROSITE" id="PS01134">
    <property type="entry name" value="FTSZ_1"/>
    <property type="match status" value="1"/>
</dbReference>
<dbReference type="GO" id="GO:0005874">
    <property type="term" value="C:microtubule"/>
    <property type="evidence" value="ECO:0007669"/>
    <property type="project" value="InterPro"/>
</dbReference>